<dbReference type="Pfam" id="PF02021">
    <property type="entry name" value="UPF0102"/>
    <property type="match status" value="1"/>
</dbReference>
<dbReference type="InterPro" id="IPR011335">
    <property type="entry name" value="Restrct_endonuc-II-like"/>
</dbReference>
<dbReference type="RefSeq" id="WP_184041473.1">
    <property type="nucleotide sequence ID" value="NZ_JACHHY010000024.1"/>
</dbReference>
<dbReference type="Gene3D" id="3.40.1350.10">
    <property type="match status" value="1"/>
</dbReference>
<dbReference type="PANTHER" id="PTHR34039:SF1">
    <property type="entry name" value="UPF0102 PROTEIN YRAN"/>
    <property type="match status" value="1"/>
</dbReference>
<dbReference type="CDD" id="cd20736">
    <property type="entry name" value="PoNe_Nuclease"/>
    <property type="match status" value="1"/>
</dbReference>
<dbReference type="NCBIfam" id="TIGR00252">
    <property type="entry name" value="YraN family protein"/>
    <property type="match status" value="1"/>
</dbReference>
<sequence>MSMDGAAAEEAAARFLVRHGLTIVTRNYRCRFGEIDVIANDGNTMVFVEVKARSGKGFGGSIYSITPAKQRKLLAAAQHYLASLGREPACRFDAILFDGSGDPTWLRNILEA</sequence>
<dbReference type="GO" id="GO:0004519">
    <property type="term" value="F:endonuclease activity"/>
    <property type="evidence" value="ECO:0007669"/>
    <property type="project" value="UniProtKB-KW"/>
</dbReference>
<dbReference type="InterPro" id="IPR011856">
    <property type="entry name" value="tRNA_endonuc-like_dom_sf"/>
</dbReference>
<keyword evidence="3" id="KW-0540">Nuclease</keyword>
<dbReference type="PANTHER" id="PTHR34039">
    <property type="entry name" value="UPF0102 PROTEIN YRAN"/>
    <property type="match status" value="1"/>
</dbReference>
<keyword evidence="3" id="KW-0378">Hydrolase</keyword>
<evidence type="ECO:0000313" key="3">
    <source>
        <dbReference type="EMBL" id="MBB5020062.1"/>
    </source>
</evidence>
<dbReference type="NCBIfam" id="NF009150">
    <property type="entry name" value="PRK12497.1-3"/>
    <property type="match status" value="1"/>
</dbReference>
<evidence type="ECO:0000313" key="4">
    <source>
        <dbReference type="Proteomes" id="UP000575898"/>
    </source>
</evidence>
<gene>
    <name evidence="3" type="ORF">HNQ59_003375</name>
</gene>
<keyword evidence="3" id="KW-0255">Endonuclease</keyword>
<comment type="caution">
    <text evidence="3">The sequence shown here is derived from an EMBL/GenBank/DDBJ whole genome shotgun (WGS) entry which is preliminary data.</text>
</comment>
<evidence type="ECO:0000256" key="1">
    <source>
        <dbReference type="ARBA" id="ARBA00006738"/>
    </source>
</evidence>
<name>A0A840MTF1_9PROT</name>
<comment type="similarity">
    <text evidence="1 2">Belongs to the UPF0102 family.</text>
</comment>
<organism evidence="3 4">
    <name type="scientific">Chitinivorax tropicus</name>
    <dbReference type="NCBI Taxonomy" id="714531"/>
    <lineage>
        <taxon>Bacteria</taxon>
        <taxon>Pseudomonadati</taxon>
        <taxon>Pseudomonadota</taxon>
        <taxon>Betaproteobacteria</taxon>
        <taxon>Chitinivorax</taxon>
    </lineage>
</organism>
<dbReference type="SUPFAM" id="SSF52980">
    <property type="entry name" value="Restriction endonuclease-like"/>
    <property type="match status" value="1"/>
</dbReference>
<dbReference type="HAMAP" id="MF_00048">
    <property type="entry name" value="UPF0102"/>
    <property type="match status" value="1"/>
</dbReference>
<protein>
    <recommendedName>
        <fullName evidence="2">UPF0102 protein HNQ59_003375</fullName>
    </recommendedName>
</protein>
<reference evidence="3 4" key="1">
    <citation type="submission" date="2020-08" db="EMBL/GenBank/DDBJ databases">
        <title>Genomic Encyclopedia of Type Strains, Phase IV (KMG-IV): sequencing the most valuable type-strain genomes for metagenomic binning, comparative biology and taxonomic classification.</title>
        <authorList>
            <person name="Goeker M."/>
        </authorList>
    </citation>
    <scope>NUCLEOTIDE SEQUENCE [LARGE SCALE GENOMIC DNA]</scope>
    <source>
        <strain evidence="3 4">DSM 27165</strain>
    </source>
</reference>
<dbReference type="InterPro" id="IPR003509">
    <property type="entry name" value="UPF0102_YraN-like"/>
</dbReference>
<dbReference type="Proteomes" id="UP000575898">
    <property type="component" value="Unassembled WGS sequence"/>
</dbReference>
<accession>A0A840MTF1</accession>
<proteinExistence type="inferred from homology"/>
<dbReference type="EMBL" id="JACHHY010000024">
    <property type="protein sequence ID" value="MBB5020062.1"/>
    <property type="molecule type" value="Genomic_DNA"/>
</dbReference>
<dbReference type="AlphaFoldDB" id="A0A840MTF1"/>
<keyword evidence="4" id="KW-1185">Reference proteome</keyword>
<dbReference type="GO" id="GO:0003676">
    <property type="term" value="F:nucleic acid binding"/>
    <property type="evidence" value="ECO:0007669"/>
    <property type="project" value="InterPro"/>
</dbReference>
<evidence type="ECO:0000256" key="2">
    <source>
        <dbReference type="HAMAP-Rule" id="MF_00048"/>
    </source>
</evidence>